<protein>
    <submittedName>
        <fullName evidence="1">37S ribosomal protein</fullName>
    </submittedName>
</protein>
<keyword evidence="2" id="KW-1185">Reference proteome</keyword>
<organism evidence="1 2">
    <name type="scientific">Clavispora lusitaniae</name>
    <name type="common">Candida lusitaniae</name>
    <dbReference type="NCBI Taxonomy" id="36911"/>
    <lineage>
        <taxon>Eukaryota</taxon>
        <taxon>Fungi</taxon>
        <taxon>Dikarya</taxon>
        <taxon>Ascomycota</taxon>
        <taxon>Saccharomycotina</taxon>
        <taxon>Pichiomycetes</taxon>
        <taxon>Metschnikowiaceae</taxon>
        <taxon>Clavispora</taxon>
    </lineage>
</organism>
<accession>A0ACD0WLS9</accession>
<sequence>MMIGRSTFRAAIWSVRFFRSSVTVKESTAPKGKFLSPKELVNKKHAEEVEAKEFRNSLLKEEFAFEPKIIKEDVDTSTKRPIPLNVELLQYKPMRLPRTHGHKVAEIKFRGYDEKDIIRASEFAARAAFFLGIPCSKVHTLKTEKRLYTVIKSPFAQAKSKENFHRVTFNRSLIAYDANPEVLDLWLSYINKHAFDSVKYMAKVHTRESLDFAEKLATLTSDDMKLPEAYSSDSTDPIAAKVQELLKSDTFKQYIDKAE</sequence>
<proteinExistence type="predicted"/>
<name>A0ACD0WLS9_CLALS</name>
<dbReference type="EMBL" id="CP038487">
    <property type="protein sequence ID" value="QFZ28437.1"/>
    <property type="molecule type" value="Genomic_DNA"/>
</dbReference>
<evidence type="ECO:0000313" key="2">
    <source>
        <dbReference type="Proteomes" id="UP000326582"/>
    </source>
</evidence>
<gene>
    <name evidence="1" type="ORF">EJF14_40478</name>
</gene>
<keyword evidence="1" id="KW-0689">Ribosomal protein</keyword>
<reference evidence="2" key="1">
    <citation type="journal article" date="2019" name="MBio">
        <title>Comparative genomics for the elucidation of multidrug resistance (MDR) in Candida lusitaniae.</title>
        <authorList>
            <person name="Kannan A."/>
            <person name="Asner S.A."/>
            <person name="Trachsel E."/>
            <person name="Kelly S."/>
            <person name="Parker J."/>
            <person name="Sanglard D."/>
        </authorList>
    </citation>
    <scope>NUCLEOTIDE SEQUENCE [LARGE SCALE GENOMIC DNA]</scope>
    <source>
        <strain evidence="2">P1</strain>
    </source>
</reference>
<keyword evidence="1" id="KW-0687">Ribonucleoprotein</keyword>
<dbReference type="Proteomes" id="UP000326582">
    <property type="component" value="Chromosome 4"/>
</dbReference>
<evidence type="ECO:0000313" key="1">
    <source>
        <dbReference type="EMBL" id="QFZ28437.1"/>
    </source>
</evidence>